<dbReference type="EMBL" id="WNYA01000003">
    <property type="protein sequence ID" value="KAG8581134.1"/>
    <property type="molecule type" value="Genomic_DNA"/>
</dbReference>
<reference evidence="2" key="1">
    <citation type="thesis" date="2020" institute="ProQuest LLC" country="789 East Eisenhower Parkway, Ann Arbor, MI, USA">
        <title>Comparative Genomics and Chromosome Evolution.</title>
        <authorList>
            <person name="Mudd A.B."/>
        </authorList>
    </citation>
    <scope>NUCLEOTIDE SEQUENCE</scope>
    <source>
        <strain evidence="2">237g6f4</strain>
        <tissue evidence="2">Blood</tissue>
    </source>
</reference>
<name>A0AAV7C7Z5_ENGPU</name>
<proteinExistence type="predicted"/>
<evidence type="ECO:0000313" key="3">
    <source>
        <dbReference type="Proteomes" id="UP000824782"/>
    </source>
</evidence>
<feature type="transmembrane region" description="Helical" evidence="1">
    <location>
        <begin position="20"/>
        <end position="40"/>
    </location>
</feature>
<feature type="transmembrane region" description="Helical" evidence="1">
    <location>
        <begin position="60"/>
        <end position="79"/>
    </location>
</feature>
<keyword evidence="1" id="KW-1133">Transmembrane helix</keyword>
<gene>
    <name evidence="2" type="ORF">GDO81_007566</name>
</gene>
<keyword evidence="3" id="KW-1185">Reference proteome</keyword>
<evidence type="ECO:0000256" key="1">
    <source>
        <dbReference type="SAM" id="Phobius"/>
    </source>
</evidence>
<protein>
    <submittedName>
        <fullName evidence="2">Uncharacterized protein</fullName>
    </submittedName>
</protein>
<keyword evidence="1" id="KW-0812">Transmembrane</keyword>
<accession>A0AAV7C7Z5</accession>
<sequence length="101" mass="12068">MTRIIYYAWPHFNKYVRSQVVNACSYLSRIVFLFSILTNYINVCDDYAYNHAMPMWYQPLLFLCVLLLYSDGWEFLVHLKANSSRTHNRIRSRPGNIRPIS</sequence>
<organism evidence="2 3">
    <name type="scientific">Engystomops pustulosus</name>
    <name type="common">Tungara frog</name>
    <name type="synonym">Physalaemus pustulosus</name>
    <dbReference type="NCBI Taxonomy" id="76066"/>
    <lineage>
        <taxon>Eukaryota</taxon>
        <taxon>Metazoa</taxon>
        <taxon>Chordata</taxon>
        <taxon>Craniata</taxon>
        <taxon>Vertebrata</taxon>
        <taxon>Euteleostomi</taxon>
        <taxon>Amphibia</taxon>
        <taxon>Batrachia</taxon>
        <taxon>Anura</taxon>
        <taxon>Neobatrachia</taxon>
        <taxon>Hyloidea</taxon>
        <taxon>Leptodactylidae</taxon>
        <taxon>Leiuperinae</taxon>
        <taxon>Engystomops</taxon>
    </lineage>
</organism>
<keyword evidence="1" id="KW-0472">Membrane</keyword>
<dbReference type="AlphaFoldDB" id="A0AAV7C7Z5"/>
<evidence type="ECO:0000313" key="2">
    <source>
        <dbReference type="EMBL" id="KAG8581134.1"/>
    </source>
</evidence>
<dbReference type="Proteomes" id="UP000824782">
    <property type="component" value="Unassembled WGS sequence"/>
</dbReference>
<comment type="caution">
    <text evidence="2">The sequence shown here is derived from an EMBL/GenBank/DDBJ whole genome shotgun (WGS) entry which is preliminary data.</text>
</comment>